<name>A0A9D5QDF7_UNCW3</name>
<comment type="similarity">
    <text evidence="1">Belongs to the glycosyltransferase 2 family.</text>
</comment>
<dbReference type="SUPFAM" id="SSF53448">
    <property type="entry name" value="Nucleotide-diphospho-sugar transferases"/>
    <property type="match status" value="1"/>
</dbReference>
<evidence type="ECO:0000256" key="2">
    <source>
        <dbReference type="ARBA" id="ARBA00022676"/>
    </source>
</evidence>
<dbReference type="InterPro" id="IPR001173">
    <property type="entry name" value="Glyco_trans_2-like"/>
</dbReference>
<dbReference type="PANTHER" id="PTHR43398">
    <property type="entry name" value="DOLICHOL-PHOSPHATE MANNOSYLTRANSFERASE SUBUNIT 1"/>
    <property type="match status" value="1"/>
</dbReference>
<evidence type="ECO:0000259" key="4">
    <source>
        <dbReference type="Pfam" id="PF00535"/>
    </source>
</evidence>
<reference evidence="5" key="1">
    <citation type="submission" date="2019-11" db="EMBL/GenBank/DDBJ databases">
        <title>Microbial mats filling the niche in hypersaline microbial mats.</title>
        <authorList>
            <person name="Wong H.L."/>
            <person name="Macleod F.I."/>
            <person name="White R.A. III"/>
            <person name="Burns B.P."/>
        </authorList>
    </citation>
    <scope>NUCLEOTIDE SEQUENCE</scope>
    <source>
        <strain evidence="5">Bin_327</strain>
    </source>
</reference>
<sequence length="248" mass="28937">MKGLVIIPTYNERENIAPRQGGKRDPLRYGILDAVHHHLPQTDILVVDDSSPDGTAGLVKKRMRKDRRLHLIEREGKLGLGTAYIRGFKWALAHGYDYAFEMDADFSHDPRDLPRFVREIEQGADLVIGSRYIEGGAVEDWPRKRKLLSYYANIYARFGTSTPIKDMTAGYKCYRTEVFPRIRLEDITTDGYGFQIEIDYRVYRAGFKVVEIPICFRDRRVGVSKLNKRIVWQALFLVPKLWLWNLWR</sequence>
<dbReference type="FunFam" id="3.90.550.10:FF:000122">
    <property type="entry name" value="Dolichol-phosphate mannosyltransferase subunit 1"/>
    <property type="match status" value="1"/>
</dbReference>
<protein>
    <submittedName>
        <fullName evidence="5">Glycosyltransferase</fullName>
    </submittedName>
</protein>
<evidence type="ECO:0000256" key="1">
    <source>
        <dbReference type="ARBA" id="ARBA00006739"/>
    </source>
</evidence>
<proteinExistence type="inferred from homology"/>
<accession>A0A9D5QDF7</accession>
<keyword evidence="2" id="KW-0328">Glycosyltransferase</keyword>
<dbReference type="EMBL" id="WJKJ01000066">
    <property type="protein sequence ID" value="MBD3364005.1"/>
    <property type="molecule type" value="Genomic_DNA"/>
</dbReference>
<dbReference type="InterPro" id="IPR029044">
    <property type="entry name" value="Nucleotide-diphossugar_trans"/>
</dbReference>
<dbReference type="AlphaFoldDB" id="A0A9D5QDF7"/>
<dbReference type="GO" id="GO:0004582">
    <property type="term" value="F:dolichyl-phosphate beta-D-mannosyltransferase activity"/>
    <property type="evidence" value="ECO:0007669"/>
    <property type="project" value="InterPro"/>
</dbReference>
<dbReference type="InterPro" id="IPR039528">
    <property type="entry name" value="DPM1-like"/>
</dbReference>
<dbReference type="Pfam" id="PF00535">
    <property type="entry name" value="Glycos_transf_2"/>
    <property type="match status" value="1"/>
</dbReference>
<dbReference type="Proteomes" id="UP000630660">
    <property type="component" value="Unassembled WGS sequence"/>
</dbReference>
<gene>
    <name evidence="5" type="ORF">GF359_02200</name>
</gene>
<evidence type="ECO:0000256" key="3">
    <source>
        <dbReference type="ARBA" id="ARBA00022679"/>
    </source>
</evidence>
<dbReference type="PANTHER" id="PTHR43398:SF1">
    <property type="entry name" value="DOLICHOL-PHOSPHATE MANNOSYLTRANSFERASE SUBUNIT 1"/>
    <property type="match status" value="1"/>
</dbReference>
<evidence type="ECO:0000313" key="5">
    <source>
        <dbReference type="EMBL" id="MBD3364005.1"/>
    </source>
</evidence>
<comment type="caution">
    <text evidence="5">The sequence shown here is derived from an EMBL/GenBank/DDBJ whole genome shotgun (WGS) entry which is preliminary data.</text>
</comment>
<feature type="domain" description="Glycosyltransferase 2-like" evidence="4">
    <location>
        <begin position="5"/>
        <end position="180"/>
    </location>
</feature>
<dbReference type="CDD" id="cd06442">
    <property type="entry name" value="DPM1_like"/>
    <property type="match status" value="1"/>
</dbReference>
<evidence type="ECO:0000313" key="6">
    <source>
        <dbReference type="Proteomes" id="UP000630660"/>
    </source>
</evidence>
<keyword evidence="3" id="KW-0808">Transferase</keyword>
<dbReference type="GO" id="GO:0009247">
    <property type="term" value="P:glycolipid biosynthetic process"/>
    <property type="evidence" value="ECO:0007669"/>
    <property type="project" value="TreeGrafter"/>
</dbReference>
<dbReference type="GO" id="GO:0016020">
    <property type="term" value="C:membrane"/>
    <property type="evidence" value="ECO:0007669"/>
    <property type="project" value="GOC"/>
</dbReference>
<dbReference type="Gene3D" id="3.90.550.10">
    <property type="entry name" value="Spore Coat Polysaccharide Biosynthesis Protein SpsA, Chain A"/>
    <property type="match status" value="1"/>
</dbReference>
<organism evidence="5 6">
    <name type="scientific">candidate division WOR-3 bacterium</name>
    <dbReference type="NCBI Taxonomy" id="2052148"/>
    <lineage>
        <taxon>Bacteria</taxon>
        <taxon>Bacteria division WOR-3</taxon>
    </lineage>
</organism>